<gene>
    <name evidence="2" type="ORF">Ari01nite_47400</name>
</gene>
<sequence>MVQGRGDGRQMLTHLTGEAGVMPVEPFVPGVERVQDAGQRRGRPASKASATSCAHCRPGRGHPRWYGPVRAAGSRKTVAALLTLA</sequence>
<organism evidence="2 3">
    <name type="scientific">Paractinoplanes rishiriensis</name>
    <dbReference type="NCBI Taxonomy" id="1050105"/>
    <lineage>
        <taxon>Bacteria</taxon>
        <taxon>Bacillati</taxon>
        <taxon>Actinomycetota</taxon>
        <taxon>Actinomycetes</taxon>
        <taxon>Micromonosporales</taxon>
        <taxon>Micromonosporaceae</taxon>
        <taxon>Paractinoplanes</taxon>
    </lineage>
</organism>
<protein>
    <submittedName>
        <fullName evidence="2">Uncharacterized protein</fullName>
    </submittedName>
</protein>
<reference evidence="2" key="1">
    <citation type="submission" date="2021-01" db="EMBL/GenBank/DDBJ databases">
        <title>Whole genome shotgun sequence of Actinoplanes rishiriensis NBRC 108556.</title>
        <authorList>
            <person name="Komaki H."/>
            <person name="Tamura T."/>
        </authorList>
    </citation>
    <scope>NUCLEOTIDE SEQUENCE</scope>
    <source>
        <strain evidence="2">NBRC 108556</strain>
    </source>
</reference>
<feature type="region of interest" description="Disordered" evidence="1">
    <location>
        <begin position="36"/>
        <end position="62"/>
    </location>
</feature>
<keyword evidence="3" id="KW-1185">Reference proteome</keyword>
<evidence type="ECO:0000256" key="1">
    <source>
        <dbReference type="SAM" id="MobiDB-lite"/>
    </source>
</evidence>
<name>A0A919JYK2_9ACTN</name>
<comment type="caution">
    <text evidence="2">The sequence shown here is derived from an EMBL/GenBank/DDBJ whole genome shotgun (WGS) entry which is preliminary data.</text>
</comment>
<dbReference type="AlphaFoldDB" id="A0A919JYK2"/>
<dbReference type="Proteomes" id="UP000636960">
    <property type="component" value="Unassembled WGS sequence"/>
</dbReference>
<evidence type="ECO:0000313" key="2">
    <source>
        <dbReference type="EMBL" id="GIE97275.1"/>
    </source>
</evidence>
<dbReference type="EMBL" id="BOMV01000055">
    <property type="protein sequence ID" value="GIE97275.1"/>
    <property type="molecule type" value="Genomic_DNA"/>
</dbReference>
<accession>A0A919JYK2</accession>
<proteinExistence type="predicted"/>
<evidence type="ECO:0000313" key="3">
    <source>
        <dbReference type="Proteomes" id="UP000636960"/>
    </source>
</evidence>